<accession>A0A8H6M215</accession>
<gene>
    <name evidence="2" type="ORF">DFP72DRAFT_850660</name>
</gene>
<organism evidence="2 3">
    <name type="scientific">Ephemerocybe angulata</name>
    <dbReference type="NCBI Taxonomy" id="980116"/>
    <lineage>
        <taxon>Eukaryota</taxon>
        <taxon>Fungi</taxon>
        <taxon>Dikarya</taxon>
        <taxon>Basidiomycota</taxon>
        <taxon>Agaricomycotina</taxon>
        <taxon>Agaricomycetes</taxon>
        <taxon>Agaricomycetidae</taxon>
        <taxon>Agaricales</taxon>
        <taxon>Agaricineae</taxon>
        <taxon>Psathyrellaceae</taxon>
        <taxon>Ephemerocybe</taxon>
    </lineage>
</organism>
<sequence>MDADQAPANLEYPPPSTDLPFPPGDFTDTLLAYGGVLIEEFGQRLIPIVESKLSRVRGDSVNGNTSGLIECVQLLADLQRVVLLGRIFRRPLTIPPPVQRLIYSARHAIEGLAVTIGGDVAQDLRTLCYTLVSPDHIDRWTRETAGTVDNIEEYVDENLFRQQVRVHDLLNCFMRMGAVFDGGLGHRIGGVSVEQRTRELLNTVGRPVFTGPVIFRDRNARPLEQTAVRGRRKRRAGNGGRGGRRRGDEA</sequence>
<name>A0A8H6M215_9AGAR</name>
<dbReference type="Proteomes" id="UP000521943">
    <property type="component" value="Unassembled WGS sequence"/>
</dbReference>
<proteinExistence type="predicted"/>
<protein>
    <submittedName>
        <fullName evidence="2">Uncharacterized protein</fullName>
    </submittedName>
</protein>
<feature type="region of interest" description="Disordered" evidence="1">
    <location>
        <begin position="224"/>
        <end position="250"/>
    </location>
</feature>
<dbReference type="AlphaFoldDB" id="A0A8H6M215"/>
<evidence type="ECO:0000313" key="3">
    <source>
        <dbReference type="Proteomes" id="UP000521943"/>
    </source>
</evidence>
<reference evidence="2 3" key="1">
    <citation type="submission" date="2020-07" db="EMBL/GenBank/DDBJ databases">
        <title>Comparative genomics of pyrophilous fungi reveals a link between fire events and developmental genes.</title>
        <authorList>
            <consortium name="DOE Joint Genome Institute"/>
            <person name="Steindorff A.S."/>
            <person name="Carver A."/>
            <person name="Calhoun S."/>
            <person name="Stillman K."/>
            <person name="Liu H."/>
            <person name="Lipzen A."/>
            <person name="Pangilinan J."/>
            <person name="Labutti K."/>
            <person name="Bruns T.D."/>
            <person name="Grigoriev I.V."/>
        </authorList>
    </citation>
    <scope>NUCLEOTIDE SEQUENCE [LARGE SCALE GENOMIC DNA]</scope>
    <source>
        <strain evidence="2 3">CBS 144469</strain>
    </source>
</reference>
<keyword evidence="3" id="KW-1185">Reference proteome</keyword>
<dbReference type="EMBL" id="JACGCI010000049">
    <property type="protein sequence ID" value="KAF6751535.1"/>
    <property type="molecule type" value="Genomic_DNA"/>
</dbReference>
<comment type="caution">
    <text evidence="2">The sequence shown here is derived from an EMBL/GenBank/DDBJ whole genome shotgun (WGS) entry which is preliminary data.</text>
</comment>
<evidence type="ECO:0000313" key="2">
    <source>
        <dbReference type="EMBL" id="KAF6751535.1"/>
    </source>
</evidence>
<evidence type="ECO:0000256" key="1">
    <source>
        <dbReference type="SAM" id="MobiDB-lite"/>
    </source>
</evidence>